<feature type="coiled-coil region" evidence="1">
    <location>
        <begin position="110"/>
        <end position="245"/>
    </location>
</feature>
<name>A0A1X0S5Z4_RHIZD</name>
<evidence type="ECO:0000256" key="2">
    <source>
        <dbReference type="SAM" id="MobiDB-lite"/>
    </source>
</evidence>
<dbReference type="Proteomes" id="UP000242381">
    <property type="component" value="Unassembled WGS sequence"/>
</dbReference>
<reference evidence="3 4" key="1">
    <citation type="journal article" date="2016" name="Proc. Natl. Acad. Sci. U.S.A.">
        <title>Lipid metabolic changes in an early divergent fungus govern the establishment of a mutualistic symbiosis with endobacteria.</title>
        <authorList>
            <person name="Lastovetsky O.A."/>
            <person name="Gaspar M.L."/>
            <person name="Mondo S.J."/>
            <person name="LaButti K.M."/>
            <person name="Sandor L."/>
            <person name="Grigoriev I.V."/>
            <person name="Henry S.A."/>
            <person name="Pawlowska T.E."/>
        </authorList>
    </citation>
    <scope>NUCLEOTIDE SEQUENCE [LARGE SCALE GENOMIC DNA]</scope>
    <source>
        <strain evidence="3 4">ATCC 11559</strain>
    </source>
</reference>
<proteinExistence type="predicted"/>
<feature type="compositionally biased region" description="Low complexity" evidence="2">
    <location>
        <begin position="380"/>
        <end position="401"/>
    </location>
</feature>
<dbReference type="EMBL" id="KV921306">
    <property type="protein sequence ID" value="ORE19686.1"/>
    <property type="molecule type" value="Genomic_DNA"/>
</dbReference>
<feature type="region of interest" description="Disordered" evidence="2">
    <location>
        <begin position="415"/>
        <end position="434"/>
    </location>
</feature>
<dbReference type="VEuPathDB" id="FungiDB:BCV72DRAFT_194884"/>
<gene>
    <name evidence="3" type="ORF">BCV71DRAFT_233863</name>
</gene>
<dbReference type="Gene3D" id="1.10.287.1490">
    <property type="match status" value="1"/>
</dbReference>
<dbReference type="OMA" id="EITYIVH"/>
<sequence>MLILDEFSLKGKDRNKQLSENKRGLRKTLMTEQKLYHPVNLNTADLIISFASKQHAFKLMMSTLREIEEQIELRLKANKKFCQTSVVVQDIYHKEIDTYNQLLHNITGDIKYLENDIYRLNNQRTALKEELDTYEQELAHLREYAEQRRNKKAKREKQYHSFYNVPIVAAQYKKKYMRARDKNSDAEEQLSKVRITVDSCQKAIAEVARSISDCQKRIELLEQQQQDTENRIKQANDMISELQDGQRFWSNFDSNQLSTALKATQQFIEAIQKYSRKSHGNLSQVVHHQTDFVKVFRLALHEYSEAEGYAESRWKDIQVAFNCARCKTTQIGWPNLDKVRTTDLLCDPCYKEVRTTMILEKKINGVIGSNRSQQLLSLPGSSSFSVSSSNTSNSTTSSNKSKTGFKKMFQMIKNNKRSSSSHDLASHSPDVYVS</sequence>
<feature type="region of interest" description="Disordered" evidence="2">
    <location>
        <begin position="378"/>
        <end position="401"/>
    </location>
</feature>
<evidence type="ECO:0000313" key="4">
    <source>
        <dbReference type="Proteomes" id="UP000242381"/>
    </source>
</evidence>
<protein>
    <submittedName>
        <fullName evidence="3">Uncharacterized protein</fullName>
    </submittedName>
</protein>
<evidence type="ECO:0000313" key="3">
    <source>
        <dbReference type="EMBL" id="ORE19686.1"/>
    </source>
</evidence>
<organism evidence="3 4">
    <name type="scientific">Rhizopus microsporus</name>
    <dbReference type="NCBI Taxonomy" id="58291"/>
    <lineage>
        <taxon>Eukaryota</taxon>
        <taxon>Fungi</taxon>
        <taxon>Fungi incertae sedis</taxon>
        <taxon>Mucoromycota</taxon>
        <taxon>Mucoromycotina</taxon>
        <taxon>Mucoromycetes</taxon>
        <taxon>Mucorales</taxon>
        <taxon>Mucorineae</taxon>
        <taxon>Rhizopodaceae</taxon>
        <taxon>Rhizopus</taxon>
    </lineage>
</organism>
<evidence type="ECO:0000256" key="1">
    <source>
        <dbReference type="SAM" id="Coils"/>
    </source>
</evidence>
<dbReference type="AlphaFoldDB" id="A0A1X0S5Z4"/>
<accession>A0A1X0S5Z4</accession>
<keyword evidence="1" id="KW-0175">Coiled coil</keyword>